<evidence type="ECO:0000313" key="2">
    <source>
        <dbReference type="Proteomes" id="UP000287527"/>
    </source>
</evidence>
<keyword evidence="2" id="KW-1185">Reference proteome</keyword>
<dbReference type="Proteomes" id="UP000287527">
    <property type="component" value="Unassembled WGS sequence"/>
</dbReference>
<proteinExistence type="predicted"/>
<dbReference type="EMBL" id="SBII01000007">
    <property type="protein sequence ID" value="RWX00016.1"/>
    <property type="molecule type" value="Genomic_DNA"/>
</dbReference>
<sequence length="140" mass="16395">MKKLFLLLSTLFIISSCSLDEDKPLYVMEFLPIQSVEYPEYLVPGETYQMKVKYIKPNGCYVFDRFHIEEDGNTILIAVQTMFRIDSECKKTENIIAEESFSFKCKEASADGNDTYVFKFYTGLDAKGNKTYFKLEYFFH</sequence>
<name>A0A3S3QCV5_9FLAO</name>
<accession>A0A3S3QCV5</accession>
<protein>
    <recommendedName>
        <fullName evidence="3">Lipoprotein</fullName>
    </recommendedName>
</protein>
<dbReference type="PROSITE" id="PS51257">
    <property type="entry name" value="PROKAR_LIPOPROTEIN"/>
    <property type="match status" value="1"/>
</dbReference>
<dbReference type="AlphaFoldDB" id="A0A3S3QCV5"/>
<comment type="caution">
    <text evidence="1">The sequence shown here is derived from an EMBL/GenBank/DDBJ whole genome shotgun (WGS) entry which is preliminary data.</text>
</comment>
<organism evidence="1 2">
    <name type="scientific">Flavobacterium cerinum</name>
    <dbReference type="NCBI Taxonomy" id="2502784"/>
    <lineage>
        <taxon>Bacteria</taxon>
        <taxon>Pseudomonadati</taxon>
        <taxon>Bacteroidota</taxon>
        <taxon>Flavobacteriia</taxon>
        <taxon>Flavobacteriales</taxon>
        <taxon>Flavobacteriaceae</taxon>
        <taxon>Flavobacterium</taxon>
    </lineage>
</organism>
<evidence type="ECO:0008006" key="3">
    <source>
        <dbReference type="Google" id="ProtNLM"/>
    </source>
</evidence>
<gene>
    <name evidence="1" type="ORF">EPI11_10760</name>
</gene>
<reference evidence="1 2" key="1">
    <citation type="submission" date="2019-01" db="EMBL/GenBank/DDBJ databases">
        <title>Flavobacterium sp. nov.,isolated from freshwater.</title>
        <authorList>
            <person name="Zhang R."/>
            <person name="Du Z.-J."/>
        </authorList>
    </citation>
    <scope>NUCLEOTIDE SEQUENCE [LARGE SCALE GENOMIC DNA]</scope>
    <source>
        <strain evidence="1 2">1E403</strain>
    </source>
</reference>
<dbReference type="OrthoDB" id="893802at2"/>
<evidence type="ECO:0000313" key="1">
    <source>
        <dbReference type="EMBL" id="RWX00016.1"/>
    </source>
</evidence>
<dbReference type="RefSeq" id="WP_128389973.1">
    <property type="nucleotide sequence ID" value="NZ_SBII01000007.1"/>
</dbReference>